<gene>
    <name evidence="2" type="ORF">MMAD_48680</name>
</gene>
<dbReference type="GO" id="GO:0016491">
    <property type="term" value="F:oxidoreductase activity"/>
    <property type="evidence" value="ECO:0007669"/>
    <property type="project" value="InterPro"/>
</dbReference>
<dbReference type="GO" id="GO:0005829">
    <property type="term" value="C:cytosol"/>
    <property type="evidence" value="ECO:0007669"/>
    <property type="project" value="TreeGrafter"/>
</dbReference>
<dbReference type="PANTHER" id="PTHR42686:SF1">
    <property type="entry name" value="GH17980P-RELATED"/>
    <property type="match status" value="1"/>
</dbReference>
<name>A0A7I7XN93_9MYCO</name>
<reference evidence="2 3" key="1">
    <citation type="journal article" date="2019" name="Emerg. Microbes Infect.">
        <title>Comprehensive subspecies identification of 175 nontuberculous mycobacteria species based on 7547 genomic profiles.</title>
        <authorList>
            <person name="Matsumoto Y."/>
            <person name="Kinjo T."/>
            <person name="Motooka D."/>
            <person name="Nabeya D."/>
            <person name="Jung N."/>
            <person name="Uechi K."/>
            <person name="Horii T."/>
            <person name="Iida T."/>
            <person name="Fujita J."/>
            <person name="Nakamura S."/>
        </authorList>
    </citation>
    <scope>NUCLEOTIDE SEQUENCE [LARGE SCALE GENOMIC DNA]</scope>
    <source>
        <strain evidence="2 3">JCM 13574</strain>
    </source>
</reference>
<accession>A0A7I7XN93</accession>
<sequence length="336" mass="36013">MRADDPVRIRDVAVTRLGLGTAPLGGLFDAVSSVAAHATIEEAHRAGIAFFDTAPLYGYGVAERRLGEVLVRIDRGAYAVETKVGRLLRTGADPAEDPNVDAPLFGGEPLYKDTGEAVPVFDFSYDAAMRSIEESLDRLGLDRVDIVHVHDPDDYVDAAIEGACRAMCALREQGVVGAVGIATDFTETAVRVVREADVDCALIAGRTTLLDHGAVTTLLPLAYERGVDVIAASVFNSGILADPWRNLAYAYAPASPEHVQRARRMSEVCAGHDVPLAAAALQFSFRHPAVVSVLVGCRTPEEVRANVDWLSLSIPEELWSALDRECGVPQRLVPSA</sequence>
<dbReference type="RefSeq" id="WP_163741994.1">
    <property type="nucleotide sequence ID" value="NZ_AP022610.1"/>
</dbReference>
<dbReference type="PANTHER" id="PTHR42686">
    <property type="entry name" value="GH17980P-RELATED"/>
    <property type="match status" value="1"/>
</dbReference>
<dbReference type="InterPro" id="IPR036812">
    <property type="entry name" value="NAD(P)_OxRdtase_dom_sf"/>
</dbReference>
<dbReference type="KEGG" id="mmag:MMAD_48680"/>
<dbReference type="InterPro" id="IPR020471">
    <property type="entry name" value="AKR"/>
</dbReference>
<protein>
    <submittedName>
        <fullName evidence="2">Oxidoreductase</fullName>
    </submittedName>
</protein>
<dbReference type="Proteomes" id="UP000466517">
    <property type="component" value="Chromosome"/>
</dbReference>
<proteinExistence type="predicted"/>
<dbReference type="CDD" id="cd19152">
    <property type="entry name" value="AKR_AKR15A"/>
    <property type="match status" value="1"/>
</dbReference>
<dbReference type="InterPro" id="IPR023210">
    <property type="entry name" value="NADP_OxRdtase_dom"/>
</dbReference>
<feature type="domain" description="NADP-dependent oxidoreductase" evidence="1">
    <location>
        <begin position="16"/>
        <end position="323"/>
    </location>
</feature>
<evidence type="ECO:0000313" key="2">
    <source>
        <dbReference type="EMBL" id="BBZ30573.1"/>
    </source>
</evidence>
<dbReference type="Pfam" id="PF00248">
    <property type="entry name" value="Aldo_ket_red"/>
    <property type="match status" value="1"/>
</dbReference>
<keyword evidence="3" id="KW-1185">Reference proteome</keyword>
<evidence type="ECO:0000259" key="1">
    <source>
        <dbReference type="Pfam" id="PF00248"/>
    </source>
</evidence>
<evidence type="ECO:0000313" key="3">
    <source>
        <dbReference type="Proteomes" id="UP000466517"/>
    </source>
</evidence>
<dbReference type="EMBL" id="AP022610">
    <property type="protein sequence ID" value="BBZ30573.1"/>
    <property type="molecule type" value="Genomic_DNA"/>
</dbReference>
<dbReference type="SUPFAM" id="SSF51430">
    <property type="entry name" value="NAD(P)-linked oxidoreductase"/>
    <property type="match status" value="1"/>
</dbReference>
<dbReference type="Gene3D" id="3.20.20.100">
    <property type="entry name" value="NADP-dependent oxidoreductase domain"/>
    <property type="match status" value="1"/>
</dbReference>
<organism evidence="2 3">
    <name type="scientific">Mycolicibacterium madagascariense</name>
    <dbReference type="NCBI Taxonomy" id="212765"/>
    <lineage>
        <taxon>Bacteria</taxon>
        <taxon>Bacillati</taxon>
        <taxon>Actinomycetota</taxon>
        <taxon>Actinomycetes</taxon>
        <taxon>Mycobacteriales</taxon>
        <taxon>Mycobacteriaceae</taxon>
        <taxon>Mycolicibacterium</taxon>
    </lineage>
</organism>
<dbReference type="AlphaFoldDB" id="A0A7I7XN93"/>